<keyword evidence="5" id="KW-0418">Kinase</keyword>
<comment type="similarity">
    <text evidence="1">Belongs to the leguminous lectin family.</text>
</comment>
<dbReference type="GO" id="GO:0030246">
    <property type="term" value="F:carbohydrate binding"/>
    <property type="evidence" value="ECO:0007669"/>
    <property type="project" value="UniProtKB-KW"/>
</dbReference>
<accession>Q6QP54</accession>
<keyword evidence="2" id="KW-0430">Lectin</keyword>
<evidence type="ECO:0000256" key="3">
    <source>
        <dbReference type="SAM" id="MobiDB-lite"/>
    </source>
</evidence>
<reference evidence="5" key="3">
    <citation type="submission" date="2004-01" db="EMBL/GenBank/DDBJ databases">
        <title>Extensive shuffling of gene order in genomes of the grass family.</title>
        <authorList>
            <person name="Lai J."/>
            <person name="Swigonova Z."/>
            <person name="Ma J."/>
            <person name="Ramakrishna W."/>
            <person name="Bennetzen J.L."/>
            <person name="Messing J."/>
        </authorList>
    </citation>
    <scope>NUCLEOTIDE SEQUENCE</scope>
</reference>
<dbReference type="PANTHER" id="PTHR32401">
    <property type="entry name" value="CONCANAVALIN A-LIKE LECTIN FAMILY PROTEIN"/>
    <property type="match status" value="1"/>
</dbReference>
<dbReference type="InterPro" id="IPR050258">
    <property type="entry name" value="Leguminous_Lectin"/>
</dbReference>
<reference evidence="5" key="2">
    <citation type="submission" date="2004-01" db="EMBL/GenBank/DDBJ databases">
        <title>Close split of maize and sorghum genome progenitors.</title>
        <authorList>
            <person name="Lai J."/>
            <person name="Swigonova Z."/>
            <person name="Ma J."/>
            <person name="Ramakrishna W."/>
            <person name="Llaca V."/>
            <person name="Bennetzen J.L."/>
            <person name="Messing J."/>
        </authorList>
    </citation>
    <scope>NUCLEOTIDE SEQUENCE</scope>
</reference>
<dbReference type="InterPro" id="IPR013320">
    <property type="entry name" value="ConA-like_dom_sf"/>
</dbReference>
<gene>
    <name evidence="5" type="ORF">Z438D03.7</name>
</gene>
<reference evidence="5" key="4">
    <citation type="submission" date="2004-01" db="EMBL/GenBank/DDBJ databases">
        <authorList>
            <person name="Ma J."/>
            <person name="Ramakrishna W."/>
            <person name="Bennetzen J.L."/>
        </authorList>
    </citation>
    <scope>NUCLEOTIDE SEQUENCE</scope>
</reference>
<dbReference type="AlphaFoldDB" id="Q6QP54"/>
<dbReference type="PANTHER" id="PTHR32401:SF50">
    <property type="entry name" value="OS07G0133000 PROTEIN"/>
    <property type="match status" value="1"/>
</dbReference>
<organism evidence="5">
    <name type="scientific">Zea mays</name>
    <name type="common">Maize</name>
    <dbReference type="NCBI Taxonomy" id="4577"/>
    <lineage>
        <taxon>Eukaryota</taxon>
        <taxon>Viridiplantae</taxon>
        <taxon>Streptophyta</taxon>
        <taxon>Embryophyta</taxon>
        <taxon>Tracheophyta</taxon>
        <taxon>Spermatophyta</taxon>
        <taxon>Magnoliopsida</taxon>
        <taxon>Liliopsida</taxon>
        <taxon>Poales</taxon>
        <taxon>Poaceae</taxon>
        <taxon>PACMAD clade</taxon>
        <taxon>Panicoideae</taxon>
        <taxon>Andropogonodae</taxon>
        <taxon>Andropogoneae</taxon>
        <taxon>Tripsacinae</taxon>
        <taxon>Zea</taxon>
    </lineage>
</organism>
<feature type="compositionally biased region" description="Basic and acidic residues" evidence="3">
    <location>
        <begin position="223"/>
        <end position="235"/>
    </location>
</feature>
<evidence type="ECO:0000313" key="5">
    <source>
        <dbReference type="EMBL" id="AAT08010.1"/>
    </source>
</evidence>
<dbReference type="SUPFAM" id="SSF49899">
    <property type="entry name" value="Concanavalin A-like lectins/glucanases"/>
    <property type="match status" value="1"/>
</dbReference>
<reference evidence="5" key="1">
    <citation type="journal article" date="2004" name="Genome Res.">
        <title>Gene loss and movement in the maize genome.</title>
        <authorList>
            <person name="Lai J."/>
            <person name="Ma J."/>
            <person name="Swigonova Z."/>
            <person name="Ramakrishna W."/>
            <person name="Linton E."/>
            <person name="Llaca V."/>
            <person name="Tanyolac B."/>
            <person name="Park Y.J."/>
            <person name="Jeong O.Y."/>
            <person name="Bennetzen J.L."/>
            <person name="Messing J."/>
        </authorList>
    </citation>
    <scope>NUCLEOTIDE SEQUENCE</scope>
</reference>
<evidence type="ECO:0000259" key="4">
    <source>
        <dbReference type="Pfam" id="PF00139"/>
    </source>
</evidence>
<proteinExistence type="inferred from homology"/>
<dbReference type="Pfam" id="PF00139">
    <property type="entry name" value="Lectin_legB"/>
    <property type="match status" value="1"/>
</dbReference>
<evidence type="ECO:0000256" key="2">
    <source>
        <dbReference type="ARBA" id="ARBA00022734"/>
    </source>
</evidence>
<keyword evidence="5" id="KW-0808">Transferase</keyword>
<feature type="domain" description="Legume lectin" evidence="4">
    <location>
        <begin position="6"/>
        <end position="136"/>
    </location>
</feature>
<dbReference type="EMBL" id="AY530950">
    <property type="protein sequence ID" value="AAT08010.1"/>
    <property type="molecule type" value="Genomic_DNA"/>
</dbReference>
<protein>
    <submittedName>
        <fullName evidence="5">Putative kinase</fullName>
    </submittedName>
</protein>
<name>Q6QP54_MAIZE</name>
<dbReference type="GO" id="GO:0016301">
    <property type="term" value="F:kinase activity"/>
    <property type="evidence" value="ECO:0007669"/>
    <property type="project" value="UniProtKB-KW"/>
</dbReference>
<dbReference type="Gene3D" id="2.60.120.200">
    <property type="match status" value="1"/>
</dbReference>
<evidence type="ECO:0000256" key="1">
    <source>
        <dbReference type="ARBA" id="ARBA00007606"/>
    </source>
</evidence>
<feature type="region of interest" description="Disordered" evidence="3">
    <location>
        <begin position="189"/>
        <end position="283"/>
    </location>
</feature>
<sequence>MPAASVWFDSVARVAPSGLLVLTNVTVAMTDHALHLIPLPFCESASNSTVWSFSVLFLFTIVGQSFHLSSHELAFFISRTRSLSTTMSIQYLGLLNITDGAEATSNHILVVGFDTVLNYEFGDINHNHVDIDIDSLWGLRAVVVTEYAGRHHCISGGESQMGRRSCSPWPESARGRVMMAPPVDVAGLRPRLGDVEAPPKPRSSLSSVAEVESEPLGRARRRPSAEARAESEPWGRAKRSSSSSGAEPESEPWVGRSGVRRLLGLSPSPSPGSGGAEFVVFWG</sequence>
<dbReference type="InterPro" id="IPR001220">
    <property type="entry name" value="Legume_lectin_dom"/>
</dbReference>